<feature type="DNA-binding region" description="H-T-H motif" evidence="2">
    <location>
        <begin position="40"/>
        <end position="59"/>
    </location>
</feature>
<reference evidence="5 6" key="1">
    <citation type="submission" date="2018-11" db="EMBL/GenBank/DDBJ databases">
        <title>Sequencing the genomes of 1000 actinobacteria strains.</title>
        <authorList>
            <person name="Klenk H.-P."/>
        </authorList>
    </citation>
    <scope>NUCLEOTIDE SEQUENCE [LARGE SCALE GENOMIC DNA]</scope>
    <source>
        <strain evidence="5 6">DSM 14012</strain>
    </source>
</reference>
<dbReference type="GO" id="GO:0003700">
    <property type="term" value="F:DNA-binding transcription factor activity"/>
    <property type="evidence" value="ECO:0007669"/>
    <property type="project" value="TreeGrafter"/>
</dbReference>
<evidence type="ECO:0000259" key="4">
    <source>
        <dbReference type="PROSITE" id="PS50977"/>
    </source>
</evidence>
<gene>
    <name evidence="5" type="ORF">EDD42_0661</name>
</gene>
<protein>
    <submittedName>
        <fullName evidence="5">TetR family transcriptional regulator</fullName>
    </submittedName>
</protein>
<accession>A0A3N2BZC7</accession>
<proteinExistence type="predicted"/>
<dbReference type="Proteomes" id="UP000266915">
    <property type="component" value="Unassembled WGS sequence"/>
</dbReference>
<dbReference type="InterPro" id="IPR001647">
    <property type="entry name" value="HTH_TetR"/>
</dbReference>
<keyword evidence="1 2" id="KW-0238">DNA-binding</keyword>
<dbReference type="AlphaFoldDB" id="A0A3N2BZC7"/>
<evidence type="ECO:0000256" key="1">
    <source>
        <dbReference type="ARBA" id="ARBA00023125"/>
    </source>
</evidence>
<name>A0A3N2BZC7_9MICO</name>
<sequence length="231" mass="23990">MTTTQAPASGSRAPRRDAAENRVALLEAARLALRSDPDASLETIAAAAGLTRRSVYGHFATRDELVNAVVVAGAERVASSITAVRGGDPLTTIALIGDVLWAQVDHVRIMAPLAVRGPLRAVTAAALEPVRTLLLRTVEAGVADGSIRPDIDAGVLARLVESTAVGVLEEATRSGLSTSAGRRLVMLATLGAVGLSWQDATAVVDRADTEHADTHRHTTGTGTNEESSHAR</sequence>
<dbReference type="Pfam" id="PF00440">
    <property type="entry name" value="TetR_N"/>
    <property type="match status" value="1"/>
</dbReference>
<dbReference type="RefSeq" id="WP_085511896.1">
    <property type="nucleotide sequence ID" value="NZ_FXAP01000003.1"/>
</dbReference>
<dbReference type="InterPro" id="IPR050109">
    <property type="entry name" value="HTH-type_TetR-like_transc_reg"/>
</dbReference>
<dbReference type="PROSITE" id="PS50977">
    <property type="entry name" value="HTH_TETR_2"/>
    <property type="match status" value="1"/>
</dbReference>
<comment type="caution">
    <text evidence="5">The sequence shown here is derived from an EMBL/GenBank/DDBJ whole genome shotgun (WGS) entry which is preliminary data.</text>
</comment>
<feature type="domain" description="HTH tetR-type" evidence="4">
    <location>
        <begin position="19"/>
        <end position="77"/>
    </location>
</feature>
<dbReference type="EMBL" id="RKHL01000001">
    <property type="protein sequence ID" value="ROR80620.1"/>
    <property type="molecule type" value="Genomic_DNA"/>
</dbReference>
<dbReference type="SUPFAM" id="SSF46689">
    <property type="entry name" value="Homeodomain-like"/>
    <property type="match status" value="1"/>
</dbReference>
<dbReference type="InterPro" id="IPR009057">
    <property type="entry name" value="Homeodomain-like_sf"/>
</dbReference>
<evidence type="ECO:0000256" key="2">
    <source>
        <dbReference type="PROSITE-ProRule" id="PRU00335"/>
    </source>
</evidence>
<keyword evidence="6" id="KW-1185">Reference proteome</keyword>
<evidence type="ECO:0000256" key="3">
    <source>
        <dbReference type="SAM" id="MobiDB-lite"/>
    </source>
</evidence>
<dbReference type="PANTHER" id="PTHR30055:SF226">
    <property type="entry name" value="HTH-TYPE TRANSCRIPTIONAL REGULATOR PKSA"/>
    <property type="match status" value="1"/>
</dbReference>
<evidence type="ECO:0000313" key="5">
    <source>
        <dbReference type="EMBL" id="ROR80620.1"/>
    </source>
</evidence>
<dbReference type="SUPFAM" id="SSF48498">
    <property type="entry name" value="Tetracyclin repressor-like, C-terminal domain"/>
    <property type="match status" value="1"/>
</dbReference>
<dbReference type="Gene3D" id="1.10.357.10">
    <property type="entry name" value="Tetracycline Repressor, domain 2"/>
    <property type="match status" value="1"/>
</dbReference>
<feature type="region of interest" description="Disordered" evidence="3">
    <location>
        <begin position="209"/>
        <end position="231"/>
    </location>
</feature>
<dbReference type="PANTHER" id="PTHR30055">
    <property type="entry name" value="HTH-TYPE TRANSCRIPTIONAL REGULATOR RUTR"/>
    <property type="match status" value="1"/>
</dbReference>
<evidence type="ECO:0000313" key="6">
    <source>
        <dbReference type="Proteomes" id="UP000266915"/>
    </source>
</evidence>
<dbReference type="GO" id="GO:0000976">
    <property type="term" value="F:transcription cis-regulatory region binding"/>
    <property type="evidence" value="ECO:0007669"/>
    <property type="project" value="TreeGrafter"/>
</dbReference>
<dbReference type="InterPro" id="IPR036271">
    <property type="entry name" value="Tet_transcr_reg_TetR-rel_C_sf"/>
</dbReference>
<organism evidence="5 6">
    <name type="scientific">Plantibacter flavus</name>
    <dbReference type="NCBI Taxonomy" id="150123"/>
    <lineage>
        <taxon>Bacteria</taxon>
        <taxon>Bacillati</taxon>
        <taxon>Actinomycetota</taxon>
        <taxon>Actinomycetes</taxon>
        <taxon>Micrococcales</taxon>
        <taxon>Microbacteriaceae</taxon>
        <taxon>Plantibacter</taxon>
    </lineage>
</organism>